<dbReference type="SMART" id="SM00401">
    <property type="entry name" value="ZnF_GATA"/>
    <property type="match status" value="1"/>
</dbReference>
<keyword evidence="3 6" id="KW-0863">Zinc-finger</keyword>
<evidence type="ECO:0000259" key="8">
    <source>
        <dbReference type="PROSITE" id="PS50114"/>
    </source>
</evidence>
<keyword evidence="2" id="KW-0479">Metal-binding</keyword>
<feature type="compositionally biased region" description="Low complexity" evidence="7">
    <location>
        <begin position="348"/>
        <end position="365"/>
    </location>
</feature>
<comment type="similarity">
    <text evidence="1">Belongs to the type IV zinc-finger family. Class A subfamily.</text>
</comment>
<evidence type="ECO:0000256" key="1">
    <source>
        <dbReference type="ARBA" id="ARBA00005694"/>
    </source>
</evidence>
<sequence>MLHQTLIPSPFPPSVSASSSSPFLHASDAATPPPGGSSSAAALPRGSAMPSLLAHHHSPLDDARTDTLKCNNSFSPEETTEAADPAAAGVLVEKDGFSVEDLLDLEEFGEPDKDGADNVEAPPTPPAAAAEVKSNEDSQPLSIVTYELPPPLPPPEMVDLPAHDVEELEWVSRIMDDSLSELPPQPQPSAAVLASLAARPPLSQHRRAPPQHAHGGAGAYRAMLPPAPGLPLRTPAICALSTEAPVPVKAKRSKRARGPGWSRSGASFLSDSASSTSTATTSSSSSSGSFSSFLFMDPASFAGLDPPAEGYYNHHYFLPALPSKKSKHGGGGKGGKPKKRGRKPKNPPSNSAAAGGAAASQQSAPGDRRCSHCGVNKTPQWRAGPAGAKTLCNACGVRYKSGRLLPEYRPACSPTFVSTIHSNSHRKVLEMRRKKEGGMVATAAPAVASF</sequence>
<dbReference type="Gene3D" id="3.30.50.10">
    <property type="entry name" value="Erythroid Transcription Factor GATA-1, subunit A"/>
    <property type="match status" value="1"/>
</dbReference>
<evidence type="ECO:0000256" key="3">
    <source>
        <dbReference type="ARBA" id="ARBA00022771"/>
    </source>
</evidence>
<keyword evidence="4" id="KW-0862">Zinc</keyword>
<evidence type="ECO:0000256" key="7">
    <source>
        <dbReference type="SAM" id="MobiDB-lite"/>
    </source>
</evidence>
<dbReference type="SUPFAM" id="SSF57716">
    <property type="entry name" value="Glucocorticoid receptor-like (DNA-binding domain)"/>
    <property type="match status" value="1"/>
</dbReference>
<name>A0ABC9D3K9_9POAL</name>
<dbReference type="InterPro" id="IPR051140">
    <property type="entry name" value="GATA_TF"/>
</dbReference>
<dbReference type="CDD" id="cd00202">
    <property type="entry name" value="ZnF_GATA"/>
    <property type="match status" value="1"/>
</dbReference>
<organism evidence="9 10">
    <name type="scientific">Urochloa decumbens</name>
    <dbReference type="NCBI Taxonomy" id="240449"/>
    <lineage>
        <taxon>Eukaryota</taxon>
        <taxon>Viridiplantae</taxon>
        <taxon>Streptophyta</taxon>
        <taxon>Embryophyta</taxon>
        <taxon>Tracheophyta</taxon>
        <taxon>Spermatophyta</taxon>
        <taxon>Magnoliopsida</taxon>
        <taxon>Liliopsida</taxon>
        <taxon>Poales</taxon>
        <taxon>Poaceae</taxon>
        <taxon>PACMAD clade</taxon>
        <taxon>Panicoideae</taxon>
        <taxon>Panicodae</taxon>
        <taxon>Paniceae</taxon>
        <taxon>Melinidinae</taxon>
        <taxon>Urochloa</taxon>
    </lineage>
</organism>
<accession>A0ABC9D3K9</accession>
<proteinExistence type="inferred from homology"/>
<feature type="region of interest" description="Disordered" evidence="7">
    <location>
        <begin position="246"/>
        <end position="289"/>
    </location>
</feature>
<feature type="region of interest" description="Disordered" evidence="7">
    <location>
        <begin position="108"/>
        <end position="138"/>
    </location>
</feature>
<dbReference type="InterPro" id="IPR013088">
    <property type="entry name" value="Znf_NHR/GATA"/>
</dbReference>
<dbReference type="PANTHER" id="PTHR45658">
    <property type="entry name" value="GATA TRANSCRIPTION FACTOR"/>
    <property type="match status" value="1"/>
</dbReference>
<evidence type="ECO:0000256" key="5">
    <source>
        <dbReference type="ARBA" id="ARBA00023159"/>
    </source>
</evidence>
<dbReference type="PANTHER" id="PTHR45658:SF131">
    <property type="entry name" value="OS04G0539500 PROTEIN"/>
    <property type="match status" value="1"/>
</dbReference>
<evidence type="ECO:0000256" key="6">
    <source>
        <dbReference type="PROSITE-ProRule" id="PRU00094"/>
    </source>
</evidence>
<evidence type="ECO:0000256" key="2">
    <source>
        <dbReference type="ARBA" id="ARBA00022723"/>
    </source>
</evidence>
<dbReference type="FunFam" id="3.30.50.10:FF:000018">
    <property type="entry name" value="GATA transcription factor"/>
    <property type="match status" value="1"/>
</dbReference>
<keyword evidence="5" id="KW-0010">Activator</keyword>
<dbReference type="Proteomes" id="UP001497457">
    <property type="component" value="Chromosome 31b"/>
</dbReference>
<dbReference type="AlphaFoldDB" id="A0ABC9D3K9"/>
<dbReference type="GO" id="GO:0008270">
    <property type="term" value="F:zinc ion binding"/>
    <property type="evidence" value="ECO:0007669"/>
    <property type="project" value="UniProtKB-KW"/>
</dbReference>
<protein>
    <recommendedName>
        <fullName evidence="8">GATA-type domain-containing protein</fullName>
    </recommendedName>
</protein>
<evidence type="ECO:0000256" key="4">
    <source>
        <dbReference type="ARBA" id="ARBA00022833"/>
    </source>
</evidence>
<dbReference type="EMBL" id="OZ075141">
    <property type="protein sequence ID" value="CAL5030775.1"/>
    <property type="molecule type" value="Genomic_DNA"/>
</dbReference>
<gene>
    <name evidence="9" type="ORF">URODEC1_LOCUS81228</name>
</gene>
<feature type="compositionally biased region" description="Basic and acidic residues" evidence="7">
    <location>
        <begin position="58"/>
        <end position="67"/>
    </location>
</feature>
<feature type="region of interest" description="Disordered" evidence="7">
    <location>
        <begin position="322"/>
        <end position="372"/>
    </location>
</feature>
<feature type="region of interest" description="Disordered" evidence="7">
    <location>
        <begin position="1"/>
        <end position="86"/>
    </location>
</feature>
<evidence type="ECO:0000313" key="10">
    <source>
        <dbReference type="Proteomes" id="UP001497457"/>
    </source>
</evidence>
<evidence type="ECO:0000313" key="9">
    <source>
        <dbReference type="EMBL" id="CAL5030775.1"/>
    </source>
</evidence>
<feature type="domain" description="GATA-type" evidence="8">
    <location>
        <begin position="364"/>
        <end position="400"/>
    </location>
</feature>
<dbReference type="PROSITE" id="PS50114">
    <property type="entry name" value="GATA_ZN_FINGER_2"/>
    <property type="match status" value="1"/>
</dbReference>
<dbReference type="InterPro" id="IPR000679">
    <property type="entry name" value="Znf_GATA"/>
</dbReference>
<reference evidence="9" key="1">
    <citation type="submission" date="2024-10" db="EMBL/GenBank/DDBJ databases">
        <authorList>
            <person name="Ryan C."/>
        </authorList>
    </citation>
    <scope>NUCLEOTIDE SEQUENCE [LARGE SCALE GENOMIC DNA]</scope>
</reference>
<dbReference type="PROSITE" id="PS00344">
    <property type="entry name" value="GATA_ZN_FINGER_1"/>
    <property type="match status" value="1"/>
</dbReference>
<feature type="compositionally biased region" description="Basic residues" evidence="7">
    <location>
        <begin position="324"/>
        <end position="345"/>
    </location>
</feature>
<dbReference type="Pfam" id="PF00320">
    <property type="entry name" value="GATA"/>
    <property type="match status" value="1"/>
</dbReference>
<feature type="compositionally biased region" description="Low complexity" evidence="7">
    <location>
        <begin position="264"/>
        <end position="289"/>
    </location>
</feature>
<keyword evidence="10" id="KW-1185">Reference proteome</keyword>